<dbReference type="AlphaFoldDB" id="A0A3R9RZR6"/>
<dbReference type="InterPro" id="IPR006944">
    <property type="entry name" value="Phage/GTA_portal"/>
</dbReference>
<evidence type="ECO:0000313" key="1">
    <source>
        <dbReference type="EMBL" id="RSO57878.1"/>
    </source>
</evidence>
<dbReference type="Gene3D" id="3.30.1120.70">
    <property type="match status" value="1"/>
</dbReference>
<protein>
    <submittedName>
        <fullName evidence="1">Phage portal protein</fullName>
    </submittedName>
</protein>
<dbReference type="Pfam" id="PF04860">
    <property type="entry name" value="Phage_portal"/>
    <property type="match status" value="1"/>
</dbReference>
<proteinExistence type="predicted"/>
<comment type="caution">
    <text evidence="1">The sequence shown here is derived from an EMBL/GenBank/DDBJ whole genome shotgun (WGS) entry which is preliminary data.</text>
</comment>
<dbReference type="NCBIfam" id="TIGR01537">
    <property type="entry name" value="portal_HK97"/>
    <property type="match status" value="1"/>
</dbReference>
<gene>
    <name evidence="1" type="ORF">EA752_14770</name>
</gene>
<sequence length="413" mass="46056">MKTLLQTLNSAVVAPQNNSSTQSGGLTDVNFWTSFLGFSSSSGKSVSVETALKLDAVWACVRLISETISTLPLVVYERQADGSRKPAVNHPLYSILRNQPNIHMTSVNFTQCYAASLLLRGNGYSQIKRNSKKEITSLNFLMPNRMQLKFNDRDDLIYSYTDRKGKLFIIDQSEILHTPAFSLDGRVGLSPIQYGANVFGAAMSADDAANSTFKNGLLPTVAFEVDRTMNDEQRKIFKNYVKEVSGALNAGKSPVLEQGVTTKAIGINPADAQLLESRNFNIESICRWFRVPGYLIGYTSKGQTKWGSGMEQEMQGFLTFTLRPWLVLIEQSMNKTLLTPAERLKYYVEFSIEGLLRADSNTRAEFYSKMVTNGIYTRDEVREKENLPKRGGIADELTIQSQNVPINDAGKDQ</sequence>
<evidence type="ECO:0000313" key="2">
    <source>
        <dbReference type="Proteomes" id="UP000271320"/>
    </source>
</evidence>
<dbReference type="Gene3D" id="3.40.140.120">
    <property type="match status" value="1"/>
</dbReference>
<dbReference type="Proteomes" id="UP000271320">
    <property type="component" value="Unassembled WGS sequence"/>
</dbReference>
<organism evidence="1 2">
    <name type="scientific">Acinetobacter pittii</name>
    <name type="common">Acinetobacter genomosp. 3</name>
    <dbReference type="NCBI Taxonomy" id="48296"/>
    <lineage>
        <taxon>Bacteria</taxon>
        <taxon>Pseudomonadati</taxon>
        <taxon>Pseudomonadota</taxon>
        <taxon>Gammaproteobacteria</taxon>
        <taxon>Moraxellales</taxon>
        <taxon>Moraxellaceae</taxon>
        <taxon>Acinetobacter</taxon>
        <taxon>Acinetobacter calcoaceticus/baumannii complex</taxon>
    </lineage>
</organism>
<reference evidence="1 2" key="1">
    <citation type="submission" date="2018-10" db="EMBL/GenBank/DDBJ databases">
        <title>GWAS and RNA-Seq identify cryptic mechanisms of antimicrobial resistance in Acinetobacter baumannii.</title>
        <authorList>
            <person name="Sahl J.W."/>
        </authorList>
    </citation>
    <scope>NUCLEOTIDE SEQUENCE [LARGE SCALE GENOMIC DNA]</scope>
    <source>
        <strain evidence="1 2">TG41884</strain>
    </source>
</reference>
<name>A0A3R9RZR6_ACIPI</name>
<dbReference type="Gene3D" id="1.20.1270.210">
    <property type="match status" value="1"/>
</dbReference>
<dbReference type="InterPro" id="IPR006427">
    <property type="entry name" value="Portal_HK97"/>
</dbReference>
<accession>A0A3R9RZR6</accession>
<dbReference type="EMBL" id="RFEW01000012">
    <property type="protein sequence ID" value="RSO57878.1"/>
    <property type="molecule type" value="Genomic_DNA"/>
</dbReference>
<dbReference type="RefSeq" id="WP_057073636.1">
    <property type="nucleotide sequence ID" value="NZ_BKDB01000010.1"/>
</dbReference>